<dbReference type="EMBL" id="SSTD01008307">
    <property type="protein sequence ID" value="TYK16489.1"/>
    <property type="molecule type" value="Genomic_DNA"/>
</dbReference>
<comment type="caution">
    <text evidence="1">The sequence shown here is derived from an EMBL/GenBank/DDBJ whole genome shotgun (WGS) entry which is preliminary data.</text>
</comment>
<name>A0A5D3D1Y9_CUCMM</name>
<dbReference type="Proteomes" id="UP000321947">
    <property type="component" value="Unassembled WGS sequence"/>
</dbReference>
<evidence type="ECO:0000313" key="1">
    <source>
        <dbReference type="EMBL" id="TYK16489.1"/>
    </source>
</evidence>
<dbReference type="AlphaFoldDB" id="A0A5D3D1Y9"/>
<accession>A0A5D3D1Y9</accession>
<gene>
    <name evidence="1" type="ORF">E5676_scaffold21G002940</name>
</gene>
<evidence type="ECO:0000313" key="2">
    <source>
        <dbReference type="Proteomes" id="UP000321947"/>
    </source>
</evidence>
<sequence>MAILSRALNHVWTKEEEDTLLECLVELVSIEDGNLIIVHSGQSHPATKGLLHKPFFYYDELVYMFGRDRATDRFTKTFINVGSNELTEHEGFDMSDGNEFPSVYS</sequence>
<proteinExistence type="predicted"/>
<reference evidence="1 2" key="1">
    <citation type="submission" date="2019-08" db="EMBL/GenBank/DDBJ databases">
        <title>Draft genome sequences of two oriental melons (Cucumis melo L. var makuwa).</title>
        <authorList>
            <person name="Kwon S.-Y."/>
        </authorList>
    </citation>
    <scope>NUCLEOTIDE SEQUENCE [LARGE SCALE GENOMIC DNA]</scope>
    <source>
        <strain evidence="2">cv. Chang Bougi</strain>
        <tissue evidence="1">Leaf</tissue>
    </source>
</reference>
<protein>
    <submittedName>
        <fullName evidence="1">Transposase</fullName>
    </submittedName>
</protein>
<organism evidence="1 2">
    <name type="scientific">Cucumis melo var. makuwa</name>
    <name type="common">Oriental melon</name>
    <dbReference type="NCBI Taxonomy" id="1194695"/>
    <lineage>
        <taxon>Eukaryota</taxon>
        <taxon>Viridiplantae</taxon>
        <taxon>Streptophyta</taxon>
        <taxon>Embryophyta</taxon>
        <taxon>Tracheophyta</taxon>
        <taxon>Spermatophyta</taxon>
        <taxon>Magnoliopsida</taxon>
        <taxon>eudicotyledons</taxon>
        <taxon>Gunneridae</taxon>
        <taxon>Pentapetalae</taxon>
        <taxon>rosids</taxon>
        <taxon>fabids</taxon>
        <taxon>Cucurbitales</taxon>
        <taxon>Cucurbitaceae</taxon>
        <taxon>Benincaseae</taxon>
        <taxon>Cucumis</taxon>
    </lineage>
</organism>